<comment type="caution">
    <text evidence="5">The sequence shown here is derived from an EMBL/GenBank/DDBJ whole genome shotgun (WGS) entry which is preliminary data.</text>
</comment>
<dbReference type="EC" id="3.1.21.-" evidence="5"/>
<evidence type="ECO:0000256" key="2">
    <source>
        <dbReference type="ARBA" id="ARBA00022723"/>
    </source>
</evidence>
<dbReference type="PANTHER" id="PTHR46124">
    <property type="entry name" value="D-AMINOACYL-TRNA DEACYLASE"/>
    <property type="match status" value="1"/>
</dbReference>
<organism evidence="5 6">
    <name type="scientific">Dysgonomonas hofstadii</name>
    <dbReference type="NCBI Taxonomy" id="637886"/>
    <lineage>
        <taxon>Bacteria</taxon>
        <taxon>Pseudomonadati</taxon>
        <taxon>Bacteroidota</taxon>
        <taxon>Bacteroidia</taxon>
        <taxon>Bacteroidales</taxon>
        <taxon>Dysgonomonadaceae</taxon>
        <taxon>Dysgonomonas</taxon>
    </lineage>
</organism>
<evidence type="ECO:0000313" key="6">
    <source>
        <dbReference type="Proteomes" id="UP000555103"/>
    </source>
</evidence>
<dbReference type="InterPro" id="IPR032466">
    <property type="entry name" value="Metal_Hydrolase"/>
</dbReference>
<dbReference type="GO" id="GO:0016788">
    <property type="term" value="F:hydrolase activity, acting on ester bonds"/>
    <property type="evidence" value="ECO:0007669"/>
    <property type="project" value="InterPro"/>
</dbReference>
<feature type="binding site" evidence="4">
    <location>
        <position position="170"/>
    </location>
    <ligand>
        <name>a divalent metal cation</name>
        <dbReference type="ChEBI" id="CHEBI:60240"/>
        <label>1</label>
    </ligand>
</feature>
<keyword evidence="2 4" id="KW-0479">Metal-binding</keyword>
<name>A0A840CXB5_9BACT</name>
<dbReference type="AlphaFoldDB" id="A0A840CXB5"/>
<keyword evidence="6" id="KW-1185">Reference proteome</keyword>
<keyword evidence="3 5" id="KW-0378">Hydrolase</keyword>
<evidence type="ECO:0000256" key="4">
    <source>
        <dbReference type="PIRSR" id="PIRSR005902-1"/>
    </source>
</evidence>
<dbReference type="PROSITE" id="PS01091">
    <property type="entry name" value="TATD_3"/>
    <property type="match status" value="1"/>
</dbReference>
<accession>A0A840CXB5</accession>
<dbReference type="EMBL" id="JACIEP010000008">
    <property type="protein sequence ID" value="MBB4036523.1"/>
    <property type="molecule type" value="Genomic_DNA"/>
</dbReference>
<feature type="binding site" evidence="4">
    <location>
        <position position="59"/>
    </location>
    <ligand>
        <name>a divalent metal cation</name>
        <dbReference type="ChEBI" id="CHEBI:60240"/>
        <label>1</label>
    </ligand>
</feature>
<dbReference type="InterPro" id="IPR018228">
    <property type="entry name" value="DNase_TatD-rel_CS"/>
</dbReference>
<evidence type="ECO:0000313" key="5">
    <source>
        <dbReference type="EMBL" id="MBB4036523.1"/>
    </source>
</evidence>
<feature type="binding site" evidence="4">
    <location>
        <position position="95"/>
    </location>
    <ligand>
        <name>a divalent metal cation</name>
        <dbReference type="ChEBI" id="CHEBI:60240"/>
        <label>2</label>
    </ligand>
</feature>
<evidence type="ECO:0000256" key="1">
    <source>
        <dbReference type="ARBA" id="ARBA00009275"/>
    </source>
</evidence>
<dbReference type="GO" id="GO:0005829">
    <property type="term" value="C:cytosol"/>
    <property type="evidence" value="ECO:0007669"/>
    <property type="project" value="TreeGrafter"/>
</dbReference>
<comment type="similarity">
    <text evidence="1">Belongs to the metallo-dependent hydrolases superfamily. TatD-type hydrolase family.</text>
</comment>
<proteinExistence type="inferred from homology"/>
<evidence type="ECO:0000256" key="3">
    <source>
        <dbReference type="ARBA" id="ARBA00022801"/>
    </source>
</evidence>
<dbReference type="InterPro" id="IPR001130">
    <property type="entry name" value="TatD-like"/>
</dbReference>
<dbReference type="GO" id="GO:0046872">
    <property type="term" value="F:metal ion binding"/>
    <property type="evidence" value="ECO:0007669"/>
    <property type="project" value="UniProtKB-KW"/>
</dbReference>
<dbReference type="Gene3D" id="3.20.20.140">
    <property type="entry name" value="Metal-dependent hydrolases"/>
    <property type="match status" value="1"/>
</dbReference>
<dbReference type="Pfam" id="PF01026">
    <property type="entry name" value="TatD_DNase"/>
    <property type="match status" value="1"/>
</dbReference>
<dbReference type="CDD" id="cd01310">
    <property type="entry name" value="TatD_DNAse"/>
    <property type="match status" value="1"/>
</dbReference>
<gene>
    <name evidence="5" type="ORF">GGR21_002429</name>
</gene>
<dbReference type="Proteomes" id="UP000555103">
    <property type="component" value="Unassembled WGS sequence"/>
</dbReference>
<feature type="binding site" evidence="4">
    <location>
        <position position="120"/>
    </location>
    <ligand>
        <name>a divalent metal cation</name>
        <dbReference type="ChEBI" id="CHEBI:60240"/>
        <label>2</label>
    </ligand>
</feature>
<protein>
    <submittedName>
        <fullName evidence="5">TatD DNase family protein</fullName>
        <ecNumber evidence="5">3.1.21.-</ecNumber>
    </submittedName>
</protein>
<reference evidence="5 6" key="1">
    <citation type="submission" date="2020-08" db="EMBL/GenBank/DDBJ databases">
        <title>Genomic Encyclopedia of Type Strains, Phase IV (KMG-IV): sequencing the most valuable type-strain genomes for metagenomic binning, comparative biology and taxonomic classification.</title>
        <authorList>
            <person name="Goeker M."/>
        </authorList>
    </citation>
    <scope>NUCLEOTIDE SEQUENCE [LARGE SCALE GENOMIC DNA]</scope>
    <source>
        <strain evidence="5 6">DSM 104969</strain>
    </source>
</reference>
<dbReference type="PANTHER" id="PTHR46124:SF4">
    <property type="entry name" value="HYDROLASE TATD"/>
    <property type="match status" value="1"/>
</dbReference>
<dbReference type="FunFam" id="3.20.20.140:FF:000005">
    <property type="entry name" value="TatD family hydrolase"/>
    <property type="match status" value="1"/>
</dbReference>
<dbReference type="PIRSF" id="PIRSF005902">
    <property type="entry name" value="DNase_TatD"/>
    <property type="match status" value="1"/>
</dbReference>
<dbReference type="SUPFAM" id="SSF51556">
    <property type="entry name" value="Metallo-dependent hydrolases"/>
    <property type="match status" value="1"/>
</dbReference>
<sequence length="221" mass="25027">MPNIDVESIDRLHHVSEKYPEYCIPMMGLHPTSVGEDWQEQLNITKDHLARHKYIAIGEIGLDLYWDKTFKQEQKAVFEEQLKWSIEYNLPVAIHSRDAISECVECIENVGTSSLKGVFHSFGGTEEELKAILNLNNFLLGINGVVTFKNSTLPTVLKLTDLSQIIIETDAPYLAPVPYRGKRNESSYTLKVVEKLAEIYNTTPQEAGEITTENAIKLFSL</sequence>